<dbReference type="Ensembl" id="ENSXMAT00000042421.1">
    <property type="protein sequence ID" value="ENSXMAP00000034063.1"/>
    <property type="gene ID" value="ENSXMAG00000020941.1"/>
</dbReference>
<reference evidence="2" key="4">
    <citation type="submission" date="2025-09" db="UniProtKB">
        <authorList>
            <consortium name="Ensembl"/>
        </authorList>
    </citation>
    <scope>IDENTIFICATION</scope>
    <source>
        <strain evidence="2">JP 163 A</strain>
    </source>
</reference>
<comment type="subcellular location">
    <subcellularLocation>
        <location evidence="1">Cytoplasm</location>
        <location evidence="1">Cytoskeleton</location>
    </subcellularLocation>
</comment>
<evidence type="ECO:0000313" key="3">
    <source>
        <dbReference type="Proteomes" id="UP000002852"/>
    </source>
</evidence>
<keyword evidence="1" id="KW-0493">Microtubule</keyword>
<dbReference type="GO" id="GO:0007017">
    <property type="term" value="P:microtubule-based process"/>
    <property type="evidence" value="ECO:0007669"/>
    <property type="project" value="InterPro"/>
</dbReference>
<dbReference type="InterPro" id="IPR037177">
    <property type="entry name" value="DLC_sf"/>
</dbReference>
<dbReference type="STRING" id="8083.ENSXMAP00000034063"/>
<dbReference type="Proteomes" id="UP000002852">
    <property type="component" value="Unassembled WGS sequence"/>
</dbReference>
<reference evidence="3" key="1">
    <citation type="submission" date="2012-01" db="EMBL/GenBank/DDBJ databases">
        <authorList>
            <person name="Walter R."/>
            <person name="Schartl M."/>
            <person name="Warren W."/>
        </authorList>
    </citation>
    <scope>NUCLEOTIDE SEQUENCE [LARGE SCALE GENOMIC DNA]</scope>
    <source>
        <strain evidence="3">JP 163 A</strain>
    </source>
</reference>
<dbReference type="GeneTree" id="ENSGT00940000181995"/>
<dbReference type="Gene3D" id="3.30.740.10">
    <property type="entry name" value="Protein Inhibitor Of Neuronal Nitric Oxide Synthase"/>
    <property type="match status" value="1"/>
</dbReference>
<dbReference type="SUPFAM" id="SSF54648">
    <property type="entry name" value="DLC"/>
    <property type="match status" value="1"/>
</dbReference>
<dbReference type="Pfam" id="PF01221">
    <property type="entry name" value="Dynein_light"/>
    <property type="match status" value="1"/>
</dbReference>
<dbReference type="PANTHER" id="PTHR11886:SF35">
    <property type="entry name" value="DYNEIN LIGHT CHAIN"/>
    <property type="match status" value="1"/>
</dbReference>
<keyword evidence="1" id="KW-0963">Cytoplasm</keyword>
<keyword evidence="1" id="KW-0206">Cytoskeleton</keyword>
<dbReference type="GO" id="GO:0005874">
    <property type="term" value="C:microtubule"/>
    <property type="evidence" value="ECO:0007669"/>
    <property type="project" value="UniProtKB-KW"/>
</dbReference>
<sequence length="65" mass="7896">MSRQMLIIHNCFLTRKKDIAAYVKKEFDKKYKPTWRCIVGRNFGSYSGKEKTLYTCKLLRRKWDC</sequence>
<keyword evidence="1" id="KW-0505">Motor protein</keyword>
<dbReference type="InterPro" id="IPR001372">
    <property type="entry name" value="Dynein_light_chain_typ-1/2"/>
</dbReference>
<dbReference type="GO" id="GO:0045505">
    <property type="term" value="F:dynein intermediate chain binding"/>
    <property type="evidence" value="ECO:0007669"/>
    <property type="project" value="TreeGrafter"/>
</dbReference>
<keyword evidence="3" id="KW-1185">Reference proteome</keyword>
<comment type="similarity">
    <text evidence="1">Belongs to the dynein light chain family.</text>
</comment>
<keyword evidence="1" id="KW-0243">Dynein</keyword>
<protein>
    <recommendedName>
        <fullName evidence="1">Dynein light chain</fullName>
    </recommendedName>
</protein>
<dbReference type="SMART" id="SM01375">
    <property type="entry name" value="Dynein_light"/>
    <property type="match status" value="1"/>
</dbReference>
<dbReference type="InParanoid" id="A0A3B5QSA6"/>
<dbReference type="PANTHER" id="PTHR11886">
    <property type="entry name" value="DYNEIN LIGHT CHAIN"/>
    <property type="match status" value="1"/>
</dbReference>
<proteinExistence type="inferred from homology"/>
<accession>A0A3B5QSA6</accession>
<name>A0A3B5QSA6_XIPMA</name>
<evidence type="ECO:0000256" key="1">
    <source>
        <dbReference type="RuleBase" id="RU365010"/>
    </source>
</evidence>
<reference evidence="2" key="3">
    <citation type="submission" date="2025-08" db="UniProtKB">
        <authorList>
            <consortium name="Ensembl"/>
        </authorList>
    </citation>
    <scope>IDENTIFICATION</scope>
    <source>
        <strain evidence="2">JP 163 A</strain>
    </source>
</reference>
<dbReference type="AlphaFoldDB" id="A0A3B5QSA6"/>
<dbReference type="GO" id="GO:0005868">
    <property type="term" value="C:cytoplasmic dynein complex"/>
    <property type="evidence" value="ECO:0007669"/>
    <property type="project" value="TreeGrafter"/>
</dbReference>
<evidence type="ECO:0000313" key="2">
    <source>
        <dbReference type="Ensembl" id="ENSXMAP00000034063.1"/>
    </source>
</evidence>
<reference evidence="3" key="2">
    <citation type="journal article" date="2013" name="Nat. Genet.">
        <title>The genome of the platyfish, Xiphophorus maculatus, provides insights into evolutionary adaptation and several complex traits.</title>
        <authorList>
            <person name="Schartl M."/>
            <person name="Walter R.B."/>
            <person name="Shen Y."/>
            <person name="Garcia T."/>
            <person name="Catchen J."/>
            <person name="Amores A."/>
            <person name="Braasch I."/>
            <person name="Chalopin D."/>
            <person name="Volff J.N."/>
            <person name="Lesch K.P."/>
            <person name="Bisazza A."/>
            <person name="Minx P."/>
            <person name="Hillier L."/>
            <person name="Wilson R.K."/>
            <person name="Fuerstenberg S."/>
            <person name="Boore J."/>
            <person name="Searle S."/>
            <person name="Postlethwait J.H."/>
            <person name="Warren W.C."/>
        </authorList>
    </citation>
    <scope>NUCLEOTIDE SEQUENCE [LARGE SCALE GENOMIC DNA]</scope>
    <source>
        <strain evidence="3">JP 163 A</strain>
    </source>
</reference>
<organism evidence="2 3">
    <name type="scientific">Xiphophorus maculatus</name>
    <name type="common">Southern platyfish</name>
    <name type="synonym">Platypoecilus maculatus</name>
    <dbReference type="NCBI Taxonomy" id="8083"/>
    <lineage>
        <taxon>Eukaryota</taxon>
        <taxon>Metazoa</taxon>
        <taxon>Chordata</taxon>
        <taxon>Craniata</taxon>
        <taxon>Vertebrata</taxon>
        <taxon>Euteleostomi</taxon>
        <taxon>Actinopterygii</taxon>
        <taxon>Neopterygii</taxon>
        <taxon>Teleostei</taxon>
        <taxon>Neoteleostei</taxon>
        <taxon>Acanthomorphata</taxon>
        <taxon>Ovalentaria</taxon>
        <taxon>Atherinomorphae</taxon>
        <taxon>Cyprinodontiformes</taxon>
        <taxon>Poeciliidae</taxon>
        <taxon>Poeciliinae</taxon>
        <taxon>Xiphophorus</taxon>
    </lineage>
</organism>